<feature type="compositionally biased region" description="Acidic residues" evidence="1">
    <location>
        <begin position="94"/>
        <end position="126"/>
    </location>
</feature>
<name>A0A073B043_9PSEU</name>
<evidence type="ECO:0008006" key="5">
    <source>
        <dbReference type="Google" id="ProtNLM"/>
    </source>
</evidence>
<feature type="region of interest" description="Disordered" evidence="1">
    <location>
        <begin position="16"/>
        <end position="126"/>
    </location>
</feature>
<feature type="signal peptide" evidence="2">
    <location>
        <begin position="1"/>
        <end position="20"/>
    </location>
</feature>
<sequence length="126" mass="13510">MAVAAAAGLIGLVGGGVALASDPATPEPPAPVEQQIDLPEVEPAQGGQPEPPGQPLPMCPPGVDDDFFGEDTCADDFDDRYERDDLDDRHERGDDLDDRYERDDDLDDGPEDDLDDDDDADDVNDD</sequence>
<proteinExistence type="predicted"/>
<evidence type="ECO:0000313" key="4">
    <source>
        <dbReference type="Proteomes" id="UP000031419"/>
    </source>
</evidence>
<evidence type="ECO:0000256" key="2">
    <source>
        <dbReference type="SAM" id="SignalP"/>
    </source>
</evidence>
<feature type="compositionally biased region" description="Acidic residues" evidence="1">
    <location>
        <begin position="63"/>
        <end position="79"/>
    </location>
</feature>
<feature type="compositionally biased region" description="Basic and acidic residues" evidence="1">
    <location>
        <begin position="80"/>
        <end position="93"/>
    </location>
</feature>
<keyword evidence="2" id="KW-0732">Signal</keyword>
<comment type="caution">
    <text evidence="3">The sequence shown here is derived from an EMBL/GenBank/DDBJ whole genome shotgun (WGS) entry which is preliminary data.</text>
</comment>
<keyword evidence="4" id="KW-1185">Reference proteome</keyword>
<dbReference type="AlphaFoldDB" id="A0A073B043"/>
<feature type="chain" id="PRO_5001688132" description="ATPase" evidence="2">
    <location>
        <begin position="21"/>
        <end position="126"/>
    </location>
</feature>
<evidence type="ECO:0000256" key="1">
    <source>
        <dbReference type="SAM" id="MobiDB-lite"/>
    </source>
</evidence>
<dbReference type="Proteomes" id="UP000031419">
    <property type="component" value="Unassembled WGS sequence"/>
</dbReference>
<organism evidence="3 4">
    <name type="scientific">Saccharopolyspora rectivirgula</name>
    <dbReference type="NCBI Taxonomy" id="28042"/>
    <lineage>
        <taxon>Bacteria</taxon>
        <taxon>Bacillati</taxon>
        <taxon>Actinomycetota</taxon>
        <taxon>Actinomycetes</taxon>
        <taxon>Pseudonocardiales</taxon>
        <taxon>Pseudonocardiaceae</taxon>
        <taxon>Saccharopolyspora</taxon>
    </lineage>
</organism>
<protein>
    <recommendedName>
        <fullName evidence="5">ATPase</fullName>
    </recommendedName>
</protein>
<feature type="compositionally biased region" description="Pro residues" evidence="1">
    <location>
        <begin position="49"/>
        <end position="60"/>
    </location>
</feature>
<gene>
    <name evidence="3" type="ORF">GU90_08950</name>
</gene>
<reference evidence="3 4" key="1">
    <citation type="submission" date="2014-06" db="EMBL/GenBank/DDBJ databases">
        <title>Saccharopolyspora rectivirgula DSM-43113 Genome sequencing.</title>
        <authorList>
            <person name="Barrera C."/>
            <person name="Millon L."/>
            <person name="Rognon B."/>
            <person name="Zaugg C."/>
            <person name="Monod M."/>
        </authorList>
    </citation>
    <scope>NUCLEOTIDE SEQUENCE [LARGE SCALE GENOMIC DNA]</scope>
    <source>
        <strain evidence="3 4">DSM 43113</strain>
    </source>
</reference>
<accession>A0A073B043</accession>
<dbReference type="EMBL" id="JNVU01000024">
    <property type="protein sequence ID" value="KEI44627.1"/>
    <property type="molecule type" value="Genomic_DNA"/>
</dbReference>
<evidence type="ECO:0000313" key="3">
    <source>
        <dbReference type="EMBL" id="KEI44627.1"/>
    </source>
</evidence>